<reference evidence="1" key="2">
    <citation type="submission" date="2023-03" db="EMBL/GenBank/DDBJ databases">
        <authorList>
            <person name="Inwood S.N."/>
            <person name="Skelly J.G."/>
            <person name="Guhlin J."/>
            <person name="Harrop T.W.R."/>
            <person name="Goldson S.G."/>
            <person name="Dearden P.K."/>
        </authorList>
    </citation>
    <scope>NUCLEOTIDE SEQUENCE</scope>
    <source>
        <strain evidence="1">Irish</strain>
        <tissue evidence="1">Whole body</tissue>
    </source>
</reference>
<proteinExistence type="predicted"/>
<dbReference type="InterPro" id="IPR032675">
    <property type="entry name" value="LRR_dom_sf"/>
</dbReference>
<accession>A0AA39FPH2</accession>
<organism evidence="1 2">
    <name type="scientific">Microctonus aethiopoides</name>
    <dbReference type="NCBI Taxonomy" id="144406"/>
    <lineage>
        <taxon>Eukaryota</taxon>
        <taxon>Metazoa</taxon>
        <taxon>Ecdysozoa</taxon>
        <taxon>Arthropoda</taxon>
        <taxon>Hexapoda</taxon>
        <taxon>Insecta</taxon>
        <taxon>Pterygota</taxon>
        <taxon>Neoptera</taxon>
        <taxon>Endopterygota</taxon>
        <taxon>Hymenoptera</taxon>
        <taxon>Apocrita</taxon>
        <taxon>Ichneumonoidea</taxon>
        <taxon>Braconidae</taxon>
        <taxon>Euphorinae</taxon>
        <taxon>Microctonus</taxon>
    </lineage>
</organism>
<dbReference type="SMART" id="SM00368">
    <property type="entry name" value="LRR_RI"/>
    <property type="match status" value="4"/>
</dbReference>
<dbReference type="Gene3D" id="3.80.10.10">
    <property type="entry name" value="Ribonuclease Inhibitor"/>
    <property type="match status" value="1"/>
</dbReference>
<reference evidence="1" key="1">
    <citation type="journal article" date="2023" name="bioRxiv">
        <title>Scaffold-level genome assemblies of two parasitoid biocontrol wasps reveal the parthenogenesis mechanism and an associated novel virus.</title>
        <authorList>
            <person name="Inwood S."/>
            <person name="Skelly J."/>
            <person name="Guhlin J."/>
            <person name="Harrop T."/>
            <person name="Goldson S."/>
            <person name="Dearden P."/>
        </authorList>
    </citation>
    <scope>NUCLEOTIDE SEQUENCE</scope>
    <source>
        <strain evidence="1">Irish</strain>
        <tissue evidence="1">Whole body</tissue>
    </source>
</reference>
<dbReference type="PANTHER" id="PTHR24114">
    <property type="entry name" value="LEUCINE RICH REPEAT FAMILY PROTEIN"/>
    <property type="match status" value="1"/>
</dbReference>
<dbReference type="InterPro" id="IPR001611">
    <property type="entry name" value="Leu-rich_rpt"/>
</dbReference>
<sequence>MRVPHTISKNIFEVYSRCSVQTILLPHEQGRSIRAENATWDEFVVLDLKTLALRALIERWQSSPIVDELPTTIDRDVLLEILPTDLPFELVIEKIPYEHYWCRAAKDRWEYNNPAEHGNSWRRLYCERHFSEYLETMENIEFRKEECNTLIKLVQPYIHTLIIHSLIPSKYPFKWSGDDDDDQCTANEFPVHHIPFNVILSQLPELREIRLNFGVIYMNDGFEWRDFEFSVEDCLNLGRGIKNSLKMEKICLTRSNLDQSRVAALLQGVIVNNNIQELDLSHCKFSDNGAHAIGEFLKIHKYIRAIYLINNGIGSNGIAGIVHGLLHESITSLQFLNLRLNPIQDEGGVHICSLLLRNSSLENLNISGCGLGTETGMGIAEVMSSGYMKISSLHLDISNNDFGPIAGAAFDTALNICTCIIELDMRMCNFSKESEYSISKNIARKRDLYNEIKKKAEFKMEEMFSNKNYSVCRNKAEWTRVKMGPEKLARGSSLFIPTQVKSLLPPSGFESFQRPSHYSLDVHNVPVSFSSEMQMTSNK</sequence>
<evidence type="ECO:0000313" key="1">
    <source>
        <dbReference type="EMBL" id="KAK0173248.1"/>
    </source>
</evidence>
<comment type="caution">
    <text evidence="1">The sequence shown here is derived from an EMBL/GenBank/DDBJ whole genome shotgun (WGS) entry which is preliminary data.</text>
</comment>
<gene>
    <name evidence="1" type="ORF">PV328_006476</name>
</gene>
<keyword evidence="2" id="KW-1185">Reference proteome</keyword>
<dbReference type="AlphaFoldDB" id="A0AA39FPH2"/>
<evidence type="ECO:0008006" key="3">
    <source>
        <dbReference type="Google" id="ProtNLM"/>
    </source>
</evidence>
<dbReference type="Pfam" id="PF13516">
    <property type="entry name" value="LRR_6"/>
    <property type="match status" value="3"/>
</dbReference>
<name>A0AA39FPH2_9HYME</name>
<dbReference type="InterPro" id="IPR052394">
    <property type="entry name" value="LRR-containing"/>
</dbReference>
<dbReference type="PANTHER" id="PTHR24114:SF2">
    <property type="entry name" value="F-BOX DOMAIN-CONTAINING PROTEIN-RELATED"/>
    <property type="match status" value="1"/>
</dbReference>
<evidence type="ECO:0000313" key="2">
    <source>
        <dbReference type="Proteomes" id="UP001168990"/>
    </source>
</evidence>
<dbReference type="Proteomes" id="UP001168990">
    <property type="component" value="Unassembled WGS sequence"/>
</dbReference>
<dbReference type="SUPFAM" id="SSF52047">
    <property type="entry name" value="RNI-like"/>
    <property type="match status" value="1"/>
</dbReference>
<dbReference type="EMBL" id="JAQQBS010000002">
    <property type="protein sequence ID" value="KAK0173248.1"/>
    <property type="molecule type" value="Genomic_DNA"/>
</dbReference>
<protein>
    <recommendedName>
        <fullName evidence="3">T-complex-associated testis-expressed protein 1</fullName>
    </recommendedName>
</protein>